<dbReference type="EMBL" id="CAXLJM020000023">
    <property type="protein sequence ID" value="CAL8089698.1"/>
    <property type="molecule type" value="Genomic_DNA"/>
</dbReference>
<keyword evidence="1" id="KW-0812">Transmembrane</keyword>
<comment type="caution">
    <text evidence="2">The sequence shown here is derived from an EMBL/GenBank/DDBJ whole genome shotgun (WGS) entry which is preliminary data.</text>
</comment>
<organism evidence="2 3">
    <name type="scientific">Orchesella dallaii</name>
    <dbReference type="NCBI Taxonomy" id="48710"/>
    <lineage>
        <taxon>Eukaryota</taxon>
        <taxon>Metazoa</taxon>
        <taxon>Ecdysozoa</taxon>
        <taxon>Arthropoda</taxon>
        <taxon>Hexapoda</taxon>
        <taxon>Collembola</taxon>
        <taxon>Entomobryomorpha</taxon>
        <taxon>Entomobryoidea</taxon>
        <taxon>Orchesellidae</taxon>
        <taxon>Orchesellinae</taxon>
        <taxon>Orchesella</taxon>
    </lineage>
</organism>
<feature type="transmembrane region" description="Helical" evidence="1">
    <location>
        <begin position="67"/>
        <end position="88"/>
    </location>
</feature>
<sequence>MSSNFIFAYTYVSYYLCFIPYRFKKGSNGVYEVHTRPTQKIICGVCHFLGMFLYATALRHATKGMSIGTAVTYFRLFENVFSFVYKLLIVKSIWIKRSTLLQVLNFPSQIHKPETVLNCIKIESTKFLKYFCTANATIALLRLINPTTFPLSQIPENIDSENGFFLGWYKSLVNESNYVFFQYSPYEHQFPPNLTYSSFEVVSAGITLFSLLCKFIMGTYVDLYMFMNILTLWSRVTRFTNLMRSTSLVIDALGSEEIEPTSKFGKWEIRKAEVEKVVVYYQSLQQLSKLINDAIGEALIPFIGEGIFTYAINLKDVLFLGTLSRGVVVCVFYSVFFMTLMASSSICRQVKNAWWVL</sequence>
<proteinExistence type="predicted"/>
<reference evidence="2 3" key="1">
    <citation type="submission" date="2024-08" db="EMBL/GenBank/DDBJ databases">
        <authorList>
            <person name="Cucini C."/>
            <person name="Frati F."/>
        </authorList>
    </citation>
    <scope>NUCLEOTIDE SEQUENCE [LARGE SCALE GENOMIC DNA]</scope>
</reference>
<feature type="transmembrane region" description="Helical" evidence="1">
    <location>
        <begin position="201"/>
        <end position="225"/>
    </location>
</feature>
<evidence type="ECO:0000256" key="1">
    <source>
        <dbReference type="SAM" id="Phobius"/>
    </source>
</evidence>
<keyword evidence="1" id="KW-0472">Membrane</keyword>
<feature type="transmembrane region" description="Helical" evidence="1">
    <location>
        <begin position="41"/>
        <end position="61"/>
    </location>
</feature>
<feature type="transmembrane region" description="Helical" evidence="1">
    <location>
        <begin position="6"/>
        <end position="21"/>
    </location>
</feature>
<keyword evidence="3" id="KW-1185">Reference proteome</keyword>
<accession>A0ABP1Q5A3</accession>
<name>A0ABP1Q5A3_9HEXA</name>
<protein>
    <recommendedName>
        <fullName evidence="4">Odorant receptor</fullName>
    </recommendedName>
</protein>
<keyword evidence="1" id="KW-1133">Transmembrane helix</keyword>
<evidence type="ECO:0000313" key="2">
    <source>
        <dbReference type="EMBL" id="CAL8089698.1"/>
    </source>
</evidence>
<evidence type="ECO:0000313" key="3">
    <source>
        <dbReference type="Proteomes" id="UP001642540"/>
    </source>
</evidence>
<evidence type="ECO:0008006" key="4">
    <source>
        <dbReference type="Google" id="ProtNLM"/>
    </source>
</evidence>
<dbReference type="Proteomes" id="UP001642540">
    <property type="component" value="Unassembled WGS sequence"/>
</dbReference>
<gene>
    <name evidence="2" type="ORF">ODALV1_LOCUS7449</name>
</gene>
<feature type="transmembrane region" description="Helical" evidence="1">
    <location>
        <begin position="318"/>
        <end position="342"/>
    </location>
</feature>